<dbReference type="EMBL" id="FQWD01000009">
    <property type="protein sequence ID" value="SHH37552.1"/>
    <property type="molecule type" value="Genomic_DNA"/>
</dbReference>
<proteinExistence type="predicted"/>
<name>A0A1M5SG41_9ALTE</name>
<evidence type="ECO:0000313" key="1">
    <source>
        <dbReference type="EMBL" id="SHH37552.1"/>
    </source>
</evidence>
<accession>A0A1M5SG41</accession>
<dbReference type="Proteomes" id="UP000184520">
    <property type="component" value="Unassembled WGS sequence"/>
</dbReference>
<organism evidence="1 2">
    <name type="scientific">Marisediminitalea aggregata</name>
    <dbReference type="NCBI Taxonomy" id="634436"/>
    <lineage>
        <taxon>Bacteria</taxon>
        <taxon>Pseudomonadati</taxon>
        <taxon>Pseudomonadota</taxon>
        <taxon>Gammaproteobacteria</taxon>
        <taxon>Alteromonadales</taxon>
        <taxon>Alteromonadaceae</taxon>
        <taxon>Marisediminitalea</taxon>
    </lineage>
</organism>
<dbReference type="InterPro" id="IPR029044">
    <property type="entry name" value="Nucleotide-diphossugar_trans"/>
</dbReference>
<gene>
    <name evidence="1" type="ORF">SAMN05216361_4425</name>
</gene>
<dbReference type="STRING" id="634436.SAMN05216361_4425"/>
<sequence length="337" mass="37807">MQVLFKKKQANLIVSLTTYSSRIHTVHHTINSLLKQELLPKKIILWLDEKEFTSDTIPDTLKAISSSIFEICYCANLRSYKKLIPTLEKYPNETIITVDDDFEYPATLVADLCKYSNFYPGHVVAARGRIINRVDNSVAPYPSWTFISQEHALSGEHCLIPIGYGGVLYPAGCFDNKITDEDEFMSLAPNADDLWFKAMSWLNGTPVVVIPISCSIKMKTIDGTQESALYLTHNAGDANTEQMKALINRFPALGHKLNSPDFYDCKSNIKFLLGQQQLIALGKEAKDKVVDIRNAALFLEQQQPGLAMQLLFLASKLKPEGAFIKEKLAALRSRLSK</sequence>
<reference evidence="2" key="1">
    <citation type="submission" date="2016-11" db="EMBL/GenBank/DDBJ databases">
        <authorList>
            <person name="Varghese N."/>
            <person name="Submissions S."/>
        </authorList>
    </citation>
    <scope>NUCLEOTIDE SEQUENCE [LARGE SCALE GENOMIC DNA]</scope>
    <source>
        <strain evidence="2">CGMCC 1.8995</strain>
    </source>
</reference>
<evidence type="ECO:0008006" key="3">
    <source>
        <dbReference type="Google" id="ProtNLM"/>
    </source>
</evidence>
<evidence type="ECO:0000313" key="2">
    <source>
        <dbReference type="Proteomes" id="UP000184520"/>
    </source>
</evidence>
<protein>
    <recommendedName>
        <fullName evidence="3">Glycosyl transferase family 2</fullName>
    </recommendedName>
</protein>
<dbReference type="AlphaFoldDB" id="A0A1M5SG41"/>
<dbReference type="SUPFAM" id="SSF53448">
    <property type="entry name" value="Nucleotide-diphospho-sugar transferases"/>
    <property type="match status" value="1"/>
</dbReference>
<keyword evidence="2" id="KW-1185">Reference proteome</keyword>